<accession>A0A2P4Y289</accession>
<sequence length="60" mass="6969">MSCGKTDKEEFGFLTRMQTCKSESAWSVIWYRRAQSASTNITEHACIAPAIWEAHRNREF</sequence>
<protein>
    <submittedName>
        <fullName evidence="1">Uncharacterized protein</fullName>
    </submittedName>
</protein>
<proteinExistence type="predicted"/>
<evidence type="ECO:0000313" key="2">
    <source>
        <dbReference type="Proteomes" id="UP000237271"/>
    </source>
</evidence>
<reference evidence="1 2" key="1">
    <citation type="journal article" date="2017" name="Genome Biol. Evol.">
        <title>Phytophthora megakarya and P. palmivora, closely related causal agents of cacao black pod rot, underwent increases in genome sizes and gene numbers by different mechanisms.</title>
        <authorList>
            <person name="Ali S.S."/>
            <person name="Shao J."/>
            <person name="Lary D.J."/>
            <person name="Kronmiller B."/>
            <person name="Shen D."/>
            <person name="Strem M.D."/>
            <person name="Amoako-Attah I."/>
            <person name="Akrofi A.Y."/>
            <person name="Begoude B.A."/>
            <person name="Ten Hoopen G.M."/>
            <person name="Coulibaly K."/>
            <person name="Kebe B.I."/>
            <person name="Melnick R.L."/>
            <person name="Guiltinan M.J."/>
            <person name="Tyler B.M."/>
            <person name="Meinhardt L.W."/>
            <person name="Bailey B.A."/>
        </authorList>
    </citation>
    <scope>NUCLEOTIDE SEQUENCE [LARGE SCALE GENOMIC DNA]</scope>
    <source>
        <strain evidence="2">sbr112.9</strain>
    </source>
</reference>
<dbReference type="Proteomes" id="UP000237271">
    <property type="component" value="Unassembled WGS sequence"/>
</dbReference>
<keyword evidence="2" id="KW-1185">Reference proteome</keyword>
<gene>
    <name evidence="1" type="ORF">PHPALM_11461</name>
</gene>
<dbReference type="EMBL" id="NCKW01006391">
    <property type="protein sequence ID" value="POM71912.1"/>
    <property type="molecule type" value="Genomic_DNA"/>
</dbReference>
<dbReference type="AlphaFoldDB" id="A0A2P4Y289"/>
<comment type="caution">
    <text evidence="1">The sequence shown here is derived from an EMBL/GenBank/DDBJ whole genome shotgun (WGS) entry which is preliminary data.</text>
</comment>
<name>A0A2P4Y289_9STRA</name>
<evidence type="ECO:0000313" key="1">
    <source>
        <dbReference type="EMBL" id="POM71912.1"/>
    </source>
</evidence>
<organism evidence="1 2">
    <name type="scientific">Phytophthora palmivora</name>
    <dbReference type="NCBI Taxonomy" id="4796"/>
    <lineage>
        <taxon>Eukaryota</taxon>
        <taxon>Sar</taxon>
        <taxon>Stramenopiles</taxon>
        <taxon>Oomycota</taxon>
        <taxon>Peronosporomycetes</taxon>
        <taxon>Peronosporales</taxon>
        <taxon>Peronosporaceae</taxon>
        <taxon>Phytophthora</taxon>
    </lineage>
</organism>